<dbReference type="AlphaFoldDB" id="A0A443ZVD8"/>
<accession>A0A443ZVD8</accession>
<organism evidence="3 4">
    <name type="scientific">Pseudomonas alkylphenolica</name>
    <dbReference type="NCBI Taxonomy" id="237609"/>
    <lineage>
        <taxon>Bacteria</taxon>
        <taxon>Pseudomonadati</taxon>
        <taxon>Pseudomonadota</taxon>
        <taxon>Gammaproteobacteria</taxon>
        <taxon>Pseudomonadales</taxon>
        <taxon>Pseudomonadaceae</taxon>
        <taxon>Pseudomonas</taxon>
    </lineage>
</organism>
<keyword evidence="2" id="KW-1133">Transmembrane helix</keyword>
<sequence>MSMNEWISAGALGLIGVILLVMLMQYLRLREIWQGLGRCREALRWARIWESENRELKRSLRAQRRVVEELKEQVDRLQAEQV</sequence>
<protein>
    <submittedName>
        <fullName evidence="3">Uncharacterized protein</fullName>
    </submittedName>
</protein>
<dbReference type="RefSeq" id="WP_128323126.1">
    <property type="nucleotide sequence ID" value="NZ_QJRG01000038.1"/>
</dbReference>
<evidence type="ECO:0000256" key="1">
    <source>
        <dbReference type="SAM" id="Coils"/>
    </source>
</evidence>
<dbReference type="EMBL" id="QJRG01000038">
    <property type="protein sequence ID" value="RWU24025.1"/>
    <property type="molecule type" value="Genomic_DNA"/>
</dbReference>
<keyword evidence="2" id="KW-0812">Transmembrane</keyword>
<gene>
    <name evidence="3" type="ORF">DM813_09420</name>
</gene>
<keyword evidence="1" id="KW-0175">Coiled coil</keyword>
<keyword evidence="2" id="KW-0472">Membrane</keyword>
<proteinExistence type="predicted"/>
<feature type="coiled-coil region" evidence="1">
    <location>
        <begin position="53"/>
        <end position="80"/>
    </location>
</feature>
<comment type="caution">
    <text evidence="3">The sequence shown here is derived from an EMBL/GenBank/DDBJ whole genome shotgun (WGS) entry which is preliminary data.</text>
</comment>
<feature type="transmembrane region" description="Helical" evidence="2">
    <location>
        <begin position="6"/>
        <end position="27"/>
    </location>
</feature>
<reference evidence="3 4" key="1">
    <citation type="submission" date="2018-06" db="EMBL/GenBank/DDBJ databases">
        <title>Bacteria isolated from soil of Wuhan.</title>
        <authorList>
            <person name="Wei X."/>
            <person name="Chunhua H."/>
        </authorList>
    </citation>
    <scope>NUCLEOTIDE SEQUENCE [LARGE SCALE GENOMIC DNA]</scope>
    <source>
        <strain evidence="4">xwS2</strain>
    </source>
</reference>
<evidence type="ECO:0000313" key="4">
    <source>
        <dbReference type="Proteomes" id="UP000288983"/>
    </source>
</evidence>
<dbReference type="OrthoDB" id="7029943at2"/>
<evidence type="ECO:0000313" key="3">
    <source>
        <dbReference type="EMBL" id="RWU24025.1"/>
    </source>
</evidence>
<evidence type="ECO:0000256" key="2">
    <source>
        <dbReference type="SAM" id="Phobius"/>
    </source>
</evidence>
<name>A0A443ZVD8_9PSED</name>
<dbReference type="Proteomes" id="UP000288983">
    <property type="component" value="Unassembled WGS sequence"/>
</dbReference>